<accession>A0ABT3EIC2</accession>
<protein>
    <submittedName>
        <fullName evidence="3">Heme-binding domain-containing protein</fullName>
    </submittedName>
</protein>
<evidence type="ECO:0000259" key="2">
    <source>
        <dbReference type="SMART" id="SM01235"/>
    </source>
</evidence>
<reference evidence="3" key="1">
    <citation type="submission" date="2022-10" db="EMBL/GenBank/DDBJ databases">
        <title>Flavobacterium sp. nov., a bacterium isolated from lake sediment.</title>
        <authorList>
            <person name="Qu J.-H."/>
        </authorList>
    </citation>
    <scope>NUCLEOTIDE SEQUENCE</scope>
    <source>
        <strain evidence="3">TH16-21</strain>
    </source>
</reference>
<dbReference type="EMBL" id="JAPCIO010000005">
    <property type="protein sequence ID" value="MCW1148335.1"/>
    <property type="molecule type" value="Genomic_DNA"/>
</dbReference>
<gene>
    <name evidence="3" type="ORF">OJ995_08895</name>
</gene>
<keyword evidence="4" id="KW-1185">Reference proteome</keyword>
<feature type="chain" id="PRO_5046035524" evidence="1">
    <location>
        <begin position="23"/>
        <end position="157"/>
    </location>
</feature>
<evidence type="ECO:0000313" key="3">
    <source>
        <dbReference type="EMBL" id="MCW1148335.1"/>
    </source>
</evidence>
<name>A0ABT3EIC2_9FLAO</name>
<evidence type="ECO:0000313" key="4">
    <source>
        <dbReference type="Proteomes" id="UP001165677"/>
    </source>
</evidence>
<organism evidence="3 4">
    <name type="scientific">Flavobacterium lacisediminis</name>
    <dbReference type="NCBI Taxonomy" id="2989705"/>
    <lineage>
        <taxon>Bacteria</taxon>
        <taxon>Pseudomonadati</taxon>
        <taxon>Bacteroidota</taxon>
        <taxon>Flavobacteriia</taxon>
        <taxon>Flavobacteriales</taxon>
        <taxon>Flavobacteriaceae</taxon>
        <taxon>Flavobacterium</taxon>
    </lineage>
</organism>
<feature type="domain" description="Haem-binding" evidence="2">
    <location>
        <begin position="13"/>
        <end position="149"/>
    </location>
</feature>
<dbReference type="Proteomes" id="UP001165677">
    <property type="component" value="Unassembled WGS sequence"/>
</dbReference>
<dbReference type="Pfam" id="PF14376">
    <property type="entry name" value="Haem_bd"/>
    <property type="match status" value="1"/>
</dbReference>
<feature type="signal peptide" evidence="1">
    <location>
        <begin position="1"/>
        <end position="22"/>
    </location>
</feature>
<dbReference type="InterPro" id="IPR025992">
    <property type="entry name" value="Haem-bd"/>
</dbReference>
<dbReference type="RefSeq" id="WP_264369092.1">
    <property type="nucleotide sequence ID" value="NZ_JAPCIO010000005.1"/>
</dbReference>
<evidence type="ECO:0000256" key="1">
    <source>
        <dbReference type="SAM" id="SignalP"/>
    </source>
</evidence>
<keyword evidence="1" id="KW-0732">Signal</keyword>
<comment type="caution">
    <text evidence="3">The sequence shown here is derived from an EMBL/GenBank/DDBJ whole genome shotgun (WGS) entry which is preliminary data.</text>
</comment>
<proteinExistence type="predicted"/>
<sequence>MKRKLKKIALVFFLVFVAIQFYQPKQNISNSFDIGKNFANNYNVPPSVLNSLQIACYDCHSNNTKYLWYDYIQPARIFVETHISDGKKELNFNEFGSYSNRKQQSELEAISKQIKSGDMPLSSYTLLHHDAILNEAQKQEIITWINSINENNSLSEN</sequence>
<dbReference type="SMART" id="SM01235">
    <property type="entry name" value="Haem_bd"/>
    <property type="match status" value="1"/>
</dbReference>